<dbReference type="PANTHER" id="PTHR15032">
    <property type="entry name" value="N-ACYL-PHOSPHATIDYLETHANOLAMINE-HYDROLYZING PHOSPHOLIPASE D"/>
    <property type="match status" value="1"/>
</dbReference>
<dbReference type="Proteomes" id="UP001057877">
    <property type="component" value="Chromosome"/>
</dbReference>
<comment type="catalytic activity">
    <reaction evidence="3">
        <text>3',5'-cyclic UMP + H2O = UMP + H(+)</text>
        <dbReference type="Rhea" id="RHEA:70575"/>
        <dbReference type="ChEBI" id="CHEBI:15377"/>
        <dbReference type="ChEBI" id="CHEBI:15378"/>
        <dbReference type="ChEBI" id="CHEBI:57865"/>
        <dbReference type="ChEBI" id="CHEBI:184387"/>
    </reaction>
    <physiologicalReaction direction="left-to-right" evidence="3">
        <dbReference type="Rhea" id="RHEA:70576"/>
    </physiologicalReaction>
</comment>
<evidence type="ECO:0000256" key="2">
    <source>
        <dbReference type="ARBA" id="ARBA00034301"/>
    </source>
</evidence>
<keyword evidence="6" id="KW-1185">Reference proteome</keyword>
<comment type="catalytic activity">
    <reaction evidence="1">
        <text>3',5'-cyclic CMP + H2O = CMP + H(+)</text>
        <dbReference type="Rhea" id="RHEA:72675"/>
        <dbReference type="ChEBI" id="CHEBI:15377"/>
        <dbReference type="ChEBI" id="CHEBI:15378"/>
        <dbReference type="ChEBI" id="CHEBI:58003"/>
        <dbReference type="ChEBI" id="CHEBI:60377"/>
    </reaction>
    <physiologicalReaction direction="left-to-right" evidence="1">
        <dbReference type="Rhea" id="RHEA:72676"/>
    </physiologicalReaction>
</comment>
<dbReference type="InterPro" id="IPR036866">
    <property type="entry name" value="RibonucZ/Hydroxyglut_hydro"/>
</dbReference>
<protein>
    <submittedName>
        <fullName evidence="5">MBL fold metallo-hydrolase</fullName>
    </submittedName>
</protein>
<gene>
    <name evidence="5" type="ORF">L1F29_01100</name>
</gene>
<evidence type="ECO:0000313" key="5">
    <source>
        <dbReference type="EMBL" id="UVI30520.1"/>
    </source>
</evidence>
<name>A0ABY5SCQ7_9BACL</name>
<dbReference type="InterPro" id="IPR024884">
    <property type="entry name" value="NAPE-PLD"/>
</dbReference>
<proteinExistence type="predicted"/>
<dbReference type="PIRSF" id="PIRSF038896">
    <property type="entry name" value="NAPE-PLD"/>
    <property type="match status" value="1"/>
</dbReference>
<dbReference type="SUPFAM" id="SSF56281">
    <property type="entry name" value="Metallo-hydrolase/oxidoreductase"/>
    <property type="match status" value="1"/>
</dbReference>
<dbReference type="Pfam" id="PF12706">
    <property type="entry name" value="Lactamase_B_2"/>
    <property type="match status" value="1"/>
</dbReference>
<evidence type="ECO:0000259" key="4">
    <source>
        <dbReference type="Pfam" id="PF12706"/>
    </source>
</evidence>
<evidence type="ECO:0000256" key="1">
    <source>
        <dbReference type="ARBA" id="ARBA00034221"/>
    </source>
</evidence>
<dbReference type="InterPro" id="IPR001279">
    <property type="entry name" value="Metallo-B-lactamas"/>
</dbReference>
<evidence type="ECO:0000313" key="6">
    <source>
        <dbReference type="Proteomes" id="UP001057877"/>
    </source>
</evidence>
<comment type="function">
    <text evidence="2">Counteracts the endogenous Pycsar antiviral defense system. Phosphodiesterase that enables metal-dependent hydrolysis of host cyclic nucleotide Pycsar defense signals such as cCMP and cUMP.</text>
</comment>
<feature type="domain" description="Metallo-beta-lactamase" evidence="4">
    <location>
        <begin position="79"/>
        <end position="275"/>
    </location>
</feature>
<reference evidence="5" key="1">
    <citation type="submission" date="2022-01" db="EMBL/GenBank/DDBJ databases">
        <title>Paenibacillus spongiae sp. nov., isolated from marine sponge.</title>
        <authorList>
            <person name="Li Z."/>
            <person name="Zhang M."/>
        </authorList>
    </citation>
    <scope>NUCLEOTIDE SEQUENCE</scope>
    <source>
        <strain evidence="5">PHS-Z3</strain>
    </source>
</reference>
<dbReference type="Gene3D" id="3.60.15.10">
    <property type="entry name" value="Ribonuclease Z/Hydroxyacylglutathione hydrolase-like"/>
    <property type="match status" value="1"/>
</dbReference>
<evidence type="ECO:0000256" key="3">
    <source>
        <dbReference type="ARBA" id="ARBA00048505"/>
    </source>
</evidence>
<dbReference type="PANTHER" id="PTHR15032:SF4">
    <property type="entry name" value="N-ACYL-PHOSPHATIDYLETHANOLAMINE-HYDROLYZING PHOSPHOLIPASE D"/>
    <property type="match status" value="1"/>
</dbReference>
<organism evidence="5 6">
    <name type="scientific">Paenibacillus spongiae</name>
    <dbReference type="NCBI Taxonomy" id="2909671"/>
    <lineage>
        <taxon>Bacteria</taxon>
        <taxon>Bacillati</taxon>
        <taxon>Bacillota</taxon>
        <taxon>Bacilli</taxon>
        <taxon>Bacillales</taxon>
        <taxon>Paenibacillaceae</taxon>
        <taxon>Paenibacillus</taxon>
    </lineage>
</organism>
<accession>A0ABY5SCQ7</accession>
<dbReference type="EMBL" id="CP091430">
    <property type="protein sequence ID" value="UVI30520.1"/>
    <property type="molecule type" value="Genomic_DNA"/>
</dbReference>
<sequence length="329" mass="37679">MTTTNSKTKFVNQIPTAMDMGLRATLTMLRDYMSSIPNRYPARPIPVKEFGFDPMPDAEHNRVTWFGHSAFLLEIEGQRLLFDPMLADSPSPFPFFGGKRYRRILPIDRDRLPRVDAIVMSHDHYDHLDYRSIRALKDRVERFIVPLGVRKRLVKWGIDPAKVTEHDWWNEIELNGLKLACTPARHFSGRGLFDRNSTLWCSWAIAGKKAKVFYSGDSGYGPHFQEIGDRYGPFDLTLMECGQYDARWSFIHMMPEETVQAHLDVKGGLLIPVHWGAFTLAFHEWTDPIERVTKAAQKRKVDIATPAIGETVVIGSGDYPAAAWWRQGT</sequence>